<name>A0A4Y7TXV7_COPMI</name>
<protein>
    <submittedName>
        <fullName evidence="2">Uncharacterized protein</fullName>
    </submittedName>
</protein>
<dbReference type="EMBL" id="QPFP01000002">
    <property type="protein sequence ID" value="TEB38658.1"/>
    <property type="molecule type" value="Genomic_DNA"/>
</dbReference>
<organism evidence="2 3">
    <name type="scientific">Coprinellus micaceus</name>
    <name type="common">Glistening ink-cap mushroom</name>
    <name type="synonym">Coprinus micaceus</name>
    <dbReference type="NCBI Taxonomy" id="71717"/>
    <lineage>
        <taxon>Eukaryota</taxon>
        <taxon>Fungi</taxon>
        <taxon>Dikarya</taxon>
        <taxon>Basidiomycota</taxon>
        <taxon>Agaricomycotina</taxon>
        <taxon>Agaricomycetes</taxon>
        <taxon>Agaricomycetidae</taxon>
        <taxon>Agaricales</taxon>
        <taxon>Agaricineae</taxon>
        <taxon>Psathyrellaceae</taxon>
        <taxon>Coprinellus</taxon>
    </lineage>
</organism>
<dbReference type="Proteomes" id="UP000298030">
    <property type="component" value="Unassembled WGS sequence"/>
</dbReference>
<feature type="region of interest" description="Disordered" evidence="1">
    <location>
        <begin position="1"/>
        <end position="91"/>
    </location>
</feature>
<evidence type="ECO:0000256" key="1">
    <source>
        <dbReference type="SAM" id="MobiDB-lite"/>
    </source>
</evidence>
<sequence>MLLPPRSPTPLTLSTHSTPFLHQQDLQGNLRPPPSPGMSPISPRPGYGFGPTSSPPESISDSLRSNSKSAPPSSATQSEFDSNTPDTSVEGLAIRSDSLDLPGLNSPSLIPILAKVEFDIDRRKANWYEPWLRSRRANHAKRVRSRKSSDEEYDDRGHSRGRGEGAGESARHPSPHRTEGNRQPARTGKRLIRRKSWVVEGDDAEAPQEAGYEALSDTQGGGLGLRPWGKTISPRIRSAGVSSTLEEDTKDPLEDVFGSDADTCAGDLTVTSLDADEDDHDTSRYTTREEEEVRDLLDRMSRSSASSTPELDAQFSPPTSLRKVPPPLVIPPNANLSNVIAAEPSPFPSTAGLAYLDSSPEPGDQLSAPEEDIRSRSPADSEKRSGALFEDIDLGLDPTADYDENDPYDRRRSQIMMSAQLDEIEKTLAQLSPRFMKPDLEDDINHTRIHLWFLHNCQNIPINSIDSQPGASWPAVPFSHIKEVSSPPTKINGLNQVPGPPQLALNGVTTAAPPSFSALATSGETSAETLRRKKELEAEEALFRKPSTSDSPIIPLSPDPFGRFSSSTPDLQPPRIAEPPDEWDTVTVGQNSVTGDGENGRMGRARSGTTSRFSIDSIGEGEGPAAQTPAKSNRGTLMSVKSIKNLWRKSNKNDKEKAAEKEKAAASSGRISPAAPQRPERPSQETMDLPDVPPMPVSTSFGRVSPQPGATPDMVRRPSQDASNVPRAPSSQGSRPSLDRSQRPSSELPPPRRSQDAPAPSVPGPPIMAPGLAAPPYASIIRSSSPIVPTQMMGARQNYGLDRLQFDQESPYPNPVRNPPPARYTQQAPPSPPLPSSAPPNMQQQMHQQQQHYPGLPSIPEQEKLARKSILKWNSTSSNGSHNYPQQQQDRKQRTSFDRASNGSSRTNGSLRSVGSGSGGSYGHGADIGRKTSVNSVSSDPAPPMGMSSSYDGAGPPRSPTIPEHGTSPPYQRHLGARSVSPAPSFASSHASIDESQFEIVSPKLQGGMAYPSVSHGGLAS</sequence>
<dbReference type="AlphaFoldDB" id="A0A4Y7TXV7"/>
<gene>
    <name evidence="2" type="ORF">FA13DRAFT_1784968</name>
</gene>
<proteinExistence type="predicted"/>
<feature type="compositionally biased region" description="Low complexity" evidence="1">
    <location>
        <begin position="839"/>
        <end position="852"/>
    </location>
</feature>
<feature type="compositionally biased region" description="Basic and acidic residues" evidence="1">
    <location>
        <begin position="651"/>
        <end position="664"/>
    </location>
</feature>
<dbReference type="OrthoDB" id="2526154at2759"/>
<feature type="compositionally biased region" description="Basic and acidic residues" evidence="1">
    <location>
        <begin position="147"/>
        <end position="180"/>
    </location>
</feature>
<dbReference type="STRING" id="71717.A0A4Y7TXV7"/>
<evidence type="ECO:0000313" key="2">
    <source>
        <dbReference type="EMBL" id="TEB38658.1"/>
    </source>
</evidence>
<evidence type="ECO:0000313" key="3">
    <source>
        <dbReference type="Proteomes" id="UP000298030"/>
    </source>
</evidence>
<feature type="compositionally biased region" description="Pro residues" evidence="1">
    <location>
        <begin position="812"/>
        <end position="822"/>
    </location>
</feature>
<feature type="compositionally biased region" description="Basic residues" evidence="1">
    <location>
        <begin position="187"/>
        <end position="196"/>
    </location>
</feature>
<feature type="region of interest" description="Disordered" evidence="1">
    <location>
        <begin position="136"/>
        <end position="334"/>
    </location>
</feature>
<feature type="compositionally biased region" description="Basic residues" evidence="1">
    <location>
        <begin position="136"/>
        <end position="146"/>
    </location>
</feature>
<feature type="compositionally biased region" description="Acidic residues" evidence="1">
    <location>
        <begin position="390"/>
        <end position="406"/>
    </location>
</feature>
<feature type="region of interest" description="Disordered" evidence="1">
    <location>
        <begin position="789"/>
        <end position="993"/>
    </location>
</feature>
<comment type="caution">
    <text evidence="2">The sequence shown here is derived from an EMBL/GenBank/DDBJ whole genome shotgun (WGS) entry which is preliminary data.</text>
</comment>
<feature type="region of interest" description="Disordered" evidence="1">
    <location>
        <begin position="351"/>
        <end position="407"/>
    </location>
</feature>
<keyword evidence="3" id="KW-1185">Reference proteome</keyword>
<feature type="region of interest" description="Disordered" evidence="1">
    <location>
        <begin position="560"/>
        <end position="773"/>
    </location>
</feature>
<feature type="compositionally biased region" description="Polar residues" evidence="1">
    <location>
        <begin position="872"/>
        <end position="888"/>
    </location>
</feature>
<feature type="compositionally biased region" description="Basic and acidic residues" evidence="1">
    <location>
        <begin position="371"/>
        <end position="385"/>
    </location>
</feature>
<accession>A0A4Y7TXV7</accession>
<feature type="compositionally biased region" description="Low complexity" evidence="1">
    <location>
        <begin position="977"/>
        <end position="991"/>
    </location>
</feature>
<feature type="compositionally biased region" description="Polar residues" evidence="1">
    <location>
        <begin position="51"/>
        <end position="87"/>
    </location>
</feature>
<feature type="compositionally biased region" description="Pro residues" evidence="1">
    <location>
        <begin position="829"/>
        <end position="838"/>
    </location>
</feature>
<reference evidence="2 3" key="1">
    <citation type="journal article" date="2019" name="Nat. Ecol. Evol.">
        <title>Megaphylogeny resolves global patterns of mushroom evolution.</title>
        <authorList>
            <person name="Varga T."/>
            <person name="Krizsan K."/>
            <person name="Foldi C."/>
            <person name="Dima B."/>
            <person name="Sanchez-Garcia M."/>
            <person name="Sanchez-Ramirez S."/>
            <person name="Szollosi G.J."/>
            <person name="Szarkandi J.G."/>
            <person name="Papp V."/>
            <person name="Albert L."/>
            <person name="Andreopoulos W."/>
            <person name="Angelini C."/>
            <person name="Antonin V."/>
            <person name="Barry K.W."/>
            <person name="Bougher N.L."/>
            <person name="Buchanan P."/>
            <person name="Buyck B."/>
            <person name="Bense V."/>
            <person name="Catcheside P."/>
            <person name="Chovatia M."/>
            <person name="Cooper J."/>
            <person name="Damon W."/>
            <person name="Desjardin D."/>
            <person name="Finy P."/>
            <person name="Geml J."/>
            <person name="Haridas S."/>
            <person name="Hughes K."/>
            <person name="Justo A."/>
            <person name="Karasinski D."/>
            <person name="Kautmanova I."/>
            <person name="Kiss B."/>
            <person name="Kocsube S."/>
            <person name="Kotiranta H."/>
            <person name="LaButti K.M."/>
            <person name="Lechner B.E."/>
            <person name="Liimatainen K."/>
            <person name="Lipzen A."/>
            <person name="Lukacs Z."/>
            <person name="Mihaltcheva S."/>
            <person name="Morgado L.N."/>
            <person name="Niskanen T."/>
            <person name="Noordeloos M.E."/>
            <person name="Ohm R.A."/>
            <person name="Ortiz-Santana B."/>
            <person name="Ovrebo C."/>
            <person name="Racz N."/>
            <person name="Riley R."/>
            <person name="Savchenko A."/>
            <person name="Shiryaev A."/>
            <person name="Soop K."/>
            <person name="Spirin V."/>
            <person name="Szebenyi C."/>
            <person name="Tomsovsky M."/>
            <person name="Tulloss R.E."/>
            <person name="Uehling J."/>
            <person name="Grigoriev I.V."/>
            <person name="Vagvolgyi C."/>
            <person name="Papp T."/>
            <person name="Martin F.M."/>
            <person name="Miettinen O."/>
            <person name="Hibbett D.S."/>
            <person name="Nagy L.G."/>
        </authorList>
    </citation>
    <scope>NUCLEOTIDE SEQUENCE [LARGE SCALE GENOMIC DNA]</scope>
    <source>
        <strain evidence="2 3">FP101781</strain>
    </source>
</reference>
<feature type="compositionally biased region" description="Low complexity" evidence="1">
    <location>
        <begin position="9"/>
        <end position="21"/>
    </location>
</feature>
<feature type="compositionally biased region" description="Polar residues" evidence="1">
    <location>
        <begin position="898"/>
        <end position="908"/>
    </location>
</feature>